<proteinExistence type="predicted"/>
<dbReference type="AlphaFoldDB" id="A0A0A9GVV6"/>
<sequence>MADVLFQLPIEVHISSLLRVFVLFLHSSSHWHK</sequence>
<organism evidence="1">
    <name type="scientific">Arundo donax</name>
    <name type="common">Giant reed</name>
    <name type="synonym">Donax arundinaceus</name>
    <dbReference type="NCBI Taxonomy" id="35708"/>
    <lineage>
        <taxon>Eukaryota</taxon>
        <taxon>Viridiplantae</taxon>
        <taxon>Streptophyta</taxon>
        <taxon>Embryophyta</taxon>
        <taxon>Tracheophyta</taxon>
        <taxon>Spermatophyta</taxon>
        <taxon>Magnoliopsida</taxon>
        <taxon>Liliopsida</taxon>
        <taxon>Poales</taxon>
        <taxon>Poaceae</taxon>
        <taxon>PACMAD clade</taxon>
        <taxon>Arundinoideae</taxon>
        <taxon>Arundineae</taxon>
        <taxon>Arundo</taxon>
    </lineage>
</organism>
<reference evidence="1" key="1">
    <citation type="submission" date="2014-09" db="EMBL/GenBank/DDBJ databases">
        <authorList>
            <person name="Magalhaes I.L.F."/>
            <person name="Oliveira U."/>
            <person name="Santos F.R."/>
            <person name="Vidigal T.H.D.A."/>
            <person name="Brescovit A.D."/>
            <person name="Santos A.J."/>
        </authorList>
    </citation>
    <scope>NUCLEOTIDE SEQUENCE</scope>
    <source>
        <tissue evidence="1">Shoot tissue taken approximately 20 cm above the soil surface</tissue>
    </source>
</reference>
<evidence type="ECO:0000313" key="1">
    <source>
        <dbReference type="EMBL" id="JAE28657.1"/>
    </source>
</evidence>
<protein>
    <submittedName>
        <fullName evidence="1">Uncharacterized protein</fullName>
    </submittedName>
</protein>
<accession>A0A0A9GVV6</accession>
<dbReference type="EMBL" id="GBRH01169239">
    <property type="protein sequence ID" value="JAE28657.1"/>
    <property type="molecule type" value="Transcribed_RNA"/>
</dbReference>
<name>A0A0A9GVV6_ARUDO</name>
<reference evidence="1" key="2">
    <citation type="journal article" date="2015" name="Data Brief">
        <title>Shoot transcriptome of the giant reed, Arundo donax.</title>
        <authorList>
            <person name="Barrero R.A."/>
            <person name="Guerrero F.D."/>
            <person name="Moolhuijzen P."/>
            <person name="Goolsby J.A."/>
            <person name="Tidwell J."/>
            <person name="Bellgard S.E."/>
            <person name="Bellgard M.I."/>
        </authorList>
    </citation>
    <scope>NUCLEOTIDE SEQUENCE</scope>
    <source>
        <tissue evidence="1">Shoot tissue taken approximately 20 cm above the soil surface</tissue>
    </source>
</reference>